<dbReference type="EMBL" id="CP133270">
    <property type="protein sequence ID" value="WVX66600.1"/>
    <property type="molecule type" value="Genomic_DNA"/>
</dbReference>
<gene>
    <name evidence="1" type="ORF">Bealeia1_00779</name>
</gene>
<sequence>MAEEFIKELMKVFWVLLDEGTEDGFDFVPPMLDRIEVRRVSWEKEEMAAKFLNQIFRFWRFVKGGIVHNQGGIF</sequence>
<proteinExistence type="predicted"/>
<dbReference type="Proteomes" id="UP001330434">
    <property type="component" value="Chromosome"/>
</dbReference>
<accession>A0ABZ2C587</accession>
<organism evidence="1 2">
    <name type="scientific">Candidatus Bealeia paramacronuclearis</name>
    <dbReference type="NCBI Taxonomy" id="1921001"/>
    <lineage>
        <taxon>Bacteria</taxon>
        <taxon>Pseudomonadati</taxon>
        <taxon>Pseudomonadota</taxon>
        <taxon>Alphaproteobacteria</taxon>
        <taxon>Holosporales</taxon>
        <taxon>Holosporaceae</taxon>
        <taxon>Candidatus Bealeia</taxon>
    </lineage>
</organism>
<protein>
    <submittedName>
        <fullName evidence="1">Uncharacterized protein</fullName>
    </submittedName>
</protein>
<keyword evidence="2" id="KW-1185">Reference proteome</keyword>
<evidence type="ECO:0000313" key="1">
    <source>
        <dbReference type="EMBL" id="WVX66600.1"/>
    </source>
</evidence>
<name>A0ABZ2C587_9PROT</name>
<reference evidence="1 2" key="1">
    <citation type="journal article" date="2024" name="Environ. Microbiol.">
        <title>Novel evolutionary insights on the interactions of the Holosporales (Alphaproteobacteria) with eukaryotic hosts from comparative genomics.</title>
        <authorList>
            <person name="Giovannini M."/>
            <person name="Petroni G."/>
            <person name="Castelli M."/>
        </authorList>
    </citation>
    <scope>NUCLEOTIDE SEQUENCE [LARGE SCALE GENOMIC DNA]</scope>
    <source>
        <strain evidence="1 2">US_Bl 15I1</strain>
    </source>
</reference>
<evidence type="ECO:0000313" key="2">
    <source>
        <dbReference type="Proteomes" id="UP001330434"/>
    </source>
</evidence>